<gene>
    <name evidence="4" type="ORF">N5B56_01005</name>
</gene>
<comment type="caution">
    <text evidence="4">The sequence shown here is derived from an EMBL/GenBank/DDBJ whole genome shotgun (WGS) entry which is preliminary data.</text>
</comment>
<dbReference type="PROSITE" id="PS50893">
    <property type="entry name" value="ABC_TRANSPORTER_2"/>
    <property type="match status" value="1"/>
</dbReference>
<dbReference type="InterPro" id="IPR027417">
    <property type="entry name" value="P-loop_NTPase"/>
</dbReference>
<evidence type="ECO:0000313" key="5">
    <source>
        <dbReference type="Proteomes" id="UP001431199"/>
    </source>
</evidence>
<protein>
    <submittedName>
        <fullName evidence="4">ABC transporter ATP-binding protein</fullName>
    </submittedName>
</protein>
<evidence type="ECO:0000259" key="3">
    <source>
        <dbReference type="PROSITE" id="PS50893"/>
    </source>
</evidence>
<proteinExistence type="predicted"/>
<dbReference type="GO" id="GO:0005524">
    <property type="term" value="F:ATP binding"/>
    <property type="evidence" value="ECO:0007669"/>
    <property type="project" value="UniProtKB-KW"/>
</dbReference>
<keyword evidence="1" id="KW-0547">Nucleotide-binding</keyword>
<dbReference type="PANTHER" id="PTHR43158:SF5">
    <property type="entry name" value="ABC TRANSPORTER, ATP-BINDING PROTEIN"/>
    <property type="match status" value="1"/>
</dbReference>
<keyword evidence="2 4" id="KW-0067">ATP-binding</keyword>
<dbReference type="Gene3D" id="3.40.50.300">
    <property type="entry name" value="P-loop containing nucleotide triphosphate hydrolases"/>
    <property type="match status" value="1"/>
</dbReference>
<evidence type="ECO:0000256" key="1">
    <source>
        <dbReference type="ARBA" id="ARBA00022741"/>
    </source>
</evidence>
<dbReference type="RefSeq" id="WP_260978109.1">
    <property type="nucleotide sequence ID" value="NZ_JAODBU010000002.1"/>
</dbReference>
<name>A0ABT2LWJ2_9FIRM</name>
<dbReference type="Pfam" id="PF00005">
    <property type="entry name" value="ABC_tran"/>
    <property type="match status" value="1"/>
</dbReference>
<reference evidence="4" key="1">
    <citation type="submission" date="2022-09" db="EMBL/GenBank/DDBJ databases">
        <title>Eubacterium sp. LFL-14 isolated from human feces.</title>
        <authorList>
            <person name="Liu F."/>
        </authorList>
    </citation>
    <scope>NUCLEOTIDE SEQUENCE</scope>
    <source>
        <strain evidence="4">LFL-14</strain>
    </source>
</reference>
<sequence length="302" mass="34426">MSNEIKIENLKFGYGYKSKKIFNGLNVSIAPGQIVGIVGRNGEGKTTLMKLIAGKLSPDEGSVLIDDRDPATDIETANKIIYASSTYNTESRSKLKDILQYHKLMYKNFDINFANKLMDVFDIEQNKRIGRLSKGQTTIFNFICAIASRAEITILDEPVSGADSVRRKQIYDIILRDYIEYPRTILISSHLLSEMENILANICMIGAGQILYNGDVDEMKHKAFKVKGTRQQVTEFVKDKKVIFKQLCETNNIAVVEEDYNKTVMEEIKDKGLIAERLTAEEFYMYRTTVNLGEDLEKLWEK</sequence>
<evidence type="ECO:0000256" key="2">
    <source>
        <dbReference type="ARBA" id="ARBA00022840"/>
    </source>
</evidence>
<feature type="domain" description="ABC transporter" evidence="3">
    <location>
        <begin position="5"/>
        <end position="232"/>
    </location>
</feature>
<dbReference type="EMBL" id="JAODBU010000002">
    <property type="protein sequence ID" value="MCT7397662.1"/>
    <property type="molecule type" value="Genomic_DNA"/>
</dbReference>
<evidence type="ECO:0000313" key="4">
    <source>
        <dbReference type="EMBL" id="MCT7397662.1"/>
    </source>
</evidence>
<keyword evidence="5" id="KW-1185">Reference proteome</keyword>
<dbReference type="Proteomes" id="UP001431199">
    <property type="component" value="Unassembled WGS sequence"/>
</dbReference>
<organism evidence="4 5">
    <name type="scientific">Eubacterium album</name>
    <dbReference type="NCBI Taxonomy" id="2978477"/>
    <lineage>
        <taxon>Bacteria</taxon>
        <taxon>Bacillati</taxon>
        <taxon>Bacillota</taxon>
        <taxon>Clostridia</taxon>
        <taxon>Eubacteriales</taxon>
        <taxon>Eubacteriaceae</taxon>
        <taxon>Eubacterium</taxon>
    </lineage>
</organism>
<dbReference type="SUPFAM" id="SSF52540">
    <property type="entry name" value="P-loop containing nucleoside triphosphate hydrolases"/>
    <property type="match status" value="1"/>
</dbReference>
<dbReference type="InterPro" id="IPR003439">
    <property type="entry name" value="ABC_transporter-like_ATP-bd"/>
</dbReference>
<accession>A0ABT2LWJ2</accession>
<dbReference type="SMART" id="SM00382">
    <property type="entry name" value="AAA"/>
    <property type="match status" value="1"/>
</dbReference>
<dbReference type="PANTHER" id="PTHR43158">
    <property type="entry name" value="SKFA PEPTIDE EXPORT ATP-BINDING PROTEIN SKFE"/>
    <property type="match status" value="1"/>
</dbReference>
<dbReference type="InterPro" id="IPR003593">
    <property type="entry name" value="AAA+_ATPase"/>
</dbReference>